<feature type="transmembrane region" description="Helical" evidence="5">
    <location>
        <begin position="413"/>
        <end position="433"/>
    </location>
</feature>
<keyword evidence="2 5" id="KW-0812">Transmembrane</keyword>
<evidence type="ECO:0000256" key="5">
    <source>
        <dbReference type="SAM" id="Phobius"/>
    </source>
</evidence>
<feature type="transmembrane region" description="Helical" evidence="5">
    <location>
        <begin position="190"/>
        <end position="208"/>
    </location>
</feature>
<dbReference type="Pfam" id="PF00083">
    <property type="entry name" value="Sugar_tr"/>
    <property type="match status" value="1"/>
</dbReference>
<evidence type="ECO:0000256" key="4">
    <source>
        <dbReference type="ARBA" id="ARBA00023136"/>
    </source>
</evidence>
<evidence type="ECO:0000259" key="6">
    <source>
        <dbReference type="PROSITE" id="PS50850"/>
    </source>
</evidence>
<feature type="domain" description="Major facilitator superfamily (MFS) profile" evidence="6">
    <location>
        <begin position="17"/>
        <end position="466"/>
    </location>
</feature>
<reference evidence="7" key="1">
    <citation type="journal article" date="2013" name="Genetics">
        <title>The draft genome and transcriptome of Panagrellus redivivus are shaped by the harsh demands of a free-living lifestyle.</title>
        <authorList>
            <person name="Srinivasan J."/>
            <person name="Dillman A.R."/>
            <person name="Macchietto M.G."/>
            <person name="Heikkinen L."/>
            <person name="Lakso M."/>
            <person name="Fracchia K.M."/>
            <person name="Antoshechkin I."/>
            <person name="Mortazavi A."/>
            <person name="Wong G."/>
            <person name="Sternberg P.W."/>
        </authorList>
    </citation>
    <scope>NUCLEOTIDE SEQUENCE [LARGE SCALE GENOMIC DNA]</scope>
    <source>
        <strain evidence="7">MT8872</strain>
    </source>
</reference>
<feature type="transmembrane region" description="Helical" evidence="5">
    <location>
        <begin position="68"/>
        <end position="90"/>
    </location>
</feature>
<sequence length="499" mass="54751">MSLSYVQQVKELCTDRFVWITFFHTIFSCYGEIQINIFNFMSASVRPMFNESLTERWDPEMSEKTFNLIYSISASSVFGGILFGGLINGPLMDYLGRRTTSVFFRGGLSILSGIAMILSHFTPYFEFFIIGHILAGLVVTGKYVLVVYTAECAPDSRRGVASLAVGGGASIIMMIATPLCLPSILGTRELWWWLPAICVCMAIVDIFGSSFMPESPKHLYLGTQDKAAAAEAVKFYHGDNADIDAVFEEYEAEKEAQLSETLSISQILGNPVYRKAFFIVFATCLLVTFSGINIRCQYQMQLLQKYGLSHVAAVKTMVFVTYATFPLVFVAPIVIEKLGRRPIILTTSILSIGEVMFLAAGQFIIDNNPELVISSAFGVMAVVLGTVGINLGQMSMAPILVSELCPHAARGSITQMIQIIPIIFAVISVATYPTGVANFGASYFIPQVVGLALFFVYIYKTLPETKGLPIDKIIEKLAGKSKIAAARFDTNDETVPLNC</sequence>
<feature type="transmembrane region" description="Helical" evidence="5">
    <location>
        <begin position="371"/>
        <end position="392"/>
    </location>
</feature>
<evidence type="ECO:0000256" key="3">
    <source>
        <dbReference type="ARBA" id="ARBA00022989"/>
    </source>
</evidence>
<dbReference type="SUPFAM" id="SSF103473">
    <property type="entry name" value="MFS general substrate transporter"/>
    <property type="match status" value="1"/>
</dbReference>
<dbReference type="GO" id="GO:0015149">
    <property type="term" value="F:hexose transmembrane transporter activity"/>
    <property type="evidence" value="ECO:0007669"/>
    <property type="project" value="TreeGrafter"/>
</dbReference>
<feature type="transmembrane region" description="Helical" evidence="5">
    <location>
        <begin position="439"/>
        <end position="459"/>
    </location>
</feature>
<feature type="transmembrane region" description="Helical" evidence="5">
    <location>
        <begin position="127"/>
        <end position="148"/>
    </location>
</feature>
<keyword evidence="7" id="KW-1185">Reference proteome</keyword>
<organism evidence="7 8">
    <name type="scientific">Panagrellus redivivus</name>
    <name type="common">Microworm</name>
    <dbReference type="NCBI Taxonomy" id="6233"/>
    <lineage>
        <taxon>Eukaryota</taxon>
        <taxon>Metazoa</taxon>
        <taxon>Ecdysozoa</taxon>
        <taxon>Nematoda</taxon>
        <taxon>Chromadorea</taxon>
        <taxon>Rhabditida</taxon>
        <taxon>Tylenchina</taxon>
        <taxon>Panagrolaimomorpha</taxon>
        <taxon>Panagrolaimoidea</taxon>
        <taxon>Panagrolaimidae</taxon>
        <taxon>Panagrellus</taxon>
    </lineage>
</organism>
<feature type="transmembrane region" description="Helical" evidence="5">
    <location>
        <begin position="160"/>
        <end position="184"/>
    </location>
</feature>
<dbReference type="PROSITE" id="PS50850">
    <property type="entry name" value="MFS"/>
    <property type="match status" value="1"/>
</dbReference>
<dbReference type="GO" id="GO:0016020">
    <property type="term" value="C:membrane"/>
    <property type="evidence" value="ECO:0007669"/>
    <property type="project" value="UniProtKB-SubCell"/>
</dbReference>
<accession>A0A7E4VHZ7</accession>
<dbReference type="InterPro" id="IPR036259">
    <property type="entry name" value="MFS_trans_sf"/>
</dbReference>
<dbReference type="Proteomes" id="UP000492821">
    <property type="component" value="Unassembled WGS sequence"/>
</dbReference>
<feature type="transmembrane region" description="Helical" evidence="5">
    <location>
        <begin position="342"/>
        <end position="365"/>
    </location>
</feature>
<feature type="transmembrane region" description="Helical" evidence="5">
    <location>
        <begin position="102"/>
        <end position="121"/>
    </location>
</feature>
<keyword evidence="3 5" id="KW-1133">Transmembrane helix</keyword>
<dbReference type="InterPro" id="IPR020846">
    <property type="entry name" value="MFS_dom"/>
</dbReference>
<keyword evidence="4 5" id="KW-0472">Membrane</keyword>
<dbReference type="PANTHER" id="PTHR23503">
    <property type="entry name" value="SOLUTE CARRIER FAMILY 2"/>
    <property type="match status" value="1"/>
</dbReference>
<dbReference type="InterPro" id="IPR045263">
    <property type="entry name" value="GLUT"/>
</dbReference>
<dbReference type="PANTHER" id="PTHR23503:SF123">
    <property type="entry name" value="MAJOR FACILITATOR SUPERFAMILY (MFS) PROFILE DOMAIN-CONTAINING PROTEIN"/>
    <property type="match status" value="1"/>
</dbReference>
<reference evidence="8" key="2">
    <citation type="submission" date="2020-10" db="UniProtKB">
        <authorList>
            <consortium name="WormBaseParasite"/>
        </authorList>
    </citation>
    <scope>IDENTIFICATION</scope>
</reference>
<dbReference type="Gene3D" id="1.20.1250.20">
    <property type="entry name" value="MFS general substrate transporter like domains"/>
    <property type="match status" value="1"/>
</dbReference>
<dbReference type="AlphaFoldDB" id="A0A7E4VHZ7"/>
<dbReference type="InterPro" id="IPR005828">
    <property type="entry name" value="MFS_sugar_transport-like"/>
</dbReference>
<feature type="transmembrane region" description="Helical" evidence="5">
    <location>
        <begin position="276"/>
        <end position="294"/>
    </location>
</feature>
<evidence type="ECO:0000313" key="8">
    <source>
        <dbReference type="WBParaSite" id="Pan_g21163.t1"/>
    </source>
</evidence>
<name>A0A7E4VHZ7_PANRE</name>
<evidence type="ECO:0000256" key="2">
    <source>
        <dbReference type="ARBA" id="ARBA00022692"/>
    </source>
</evidence>
<comment type="subcellular location">
    <subcellularLocation>
        <location evidence="1">Membrane</location>
        <topology evidence="1">Multi-pass membrane protein</topology>
    </subcellularLocation>
</comment>
<proteinExistence type="predicted"/>
<dbReference type="WBParaSite" id="Pan_g21163.t1">
    <property type="protein sequence ID" value="Pan_g21163.t1"/>
    <property type="gene ID" value="Pan_g21163"/>
</dbReference>
<evidence type="ECO:0000256" key="1">
    <source>
        <dbReference type="ARBA" id="ARBA00004141"/>
    </source>
</evidence>
<protein>
    <submittedName>
        <fullName evidence="8">MFS domain-containing protein</fullName>
    </submittedName>
</protein>
<evidence type="ECO:0000313" key="7">
    <source>
        <dbReference type="Proteomes" id="UP000492821"/>
    </source>
</evidence>
<feature type="transmembrane region" description="Helical" evidence="5">
    <location>
        <begin position="314"/>
        <end position="335"/>
    </location>
</feature>